<dbReference type="GeneID" id="102800647"/>
<dbReference type="SUPFAM" id="SSF50978">
    <property type="entry name" value="WD40 repeat-like"/>
    <property type="match status" value="2"/>
</dbReference>
<evidence type="ECO:0000256" key="3">
    <source>
        <dbReference type="ARBA" id="ARBA00005043"/>
    </source>
</evidence>
<evidence type="ECO:0000256" key="11">
    <source>
        <dbReference type="PROSITE-ProRule" id="PRU00221"/>
    </source>
</evidence>
<evidence type="ECO:0000256" key="9">
    <source>
        <dbReference type="ARBA" id="ARBA00022737"/>
    </source>
</evidence>
<dbReference type="InterPro" id="IPR037289">
    <property type="entry name" value="Elp2"/>
</dbReference>
<keyword evidence="7 11" id="KW-0853">WD repeat</keyword>
<comment type="subcellular location">
    <subcellularLocation>
        <location evidence="2">Cytoplasm</location>
    </subcellularLocation>
    <subcellularLocation>
        <location evidence="1">Nucleus</location>
    </subcellularLocation>
</comment>
<keyword evidence="6" id="KW-0963">Cytoplasm</keyword>
<comment type="similarity">
    <text evidence="4">Belongs to the WD repeat ELP2 family.</text>
</comment>
<dbReference type="PROSITE" id="PS50294">
    <property type="entry name" value="WD_REPEATS_REGION"/>
    <property type="match status" value="1"/>
</dbReference>
<name>A0ABM0MUW0_SACKO</name>
<dbReference type="InterPro" id="IPR015943">
    <property type="entry name" value="WD40/YVTN_repeat-like_dom_sf"/>
</dbReference>
<evidence type="ECO:0000256" key="10">
    <source>
        <dbReference type="ARBA" id="ARBA00023242"/>
    </source>
</evidence>
<reference evidence="13" key="1">
    <citation type="submission" date="2025-08" db="UniProtKB">
        <authorList>
            <consortium name="RefSeq"/>
        </authorList>
    </citation>
    <scope>IDENTIFICATION</scope>
    <source>
        <tissue evidence="13">Testes</tissue>
    </source>
</reference>
<evidence type="ECO:0000256" key="5">
    <source>
        <dbReference type="ARBA" id="ARBA00020267"/>
    </source>
</evidence>
<feature type="repeat" description="WD" evidence="11">
    <location>
        <begin position="197"/>
        <end position="233"/>
    </location>
</feature>
<evidence type="ECO:0000313" key="13">
    <source>
        <dbReference type="RefSeq" id="XP_006823801.1"/>
    </source>
</evidence>
<organism evidence="12 13">
    <name type="scientific">Saccoglossus kowalevskii</name>
    <name type="common">Acorn worm</name>
    <dbReference type="NCBI Taxonomy" id="10224"/>
    <lineage>
        <taxon>Eukaryota</taxon>
        <taxon>Metazoa</taxon>
        <taxon>Hemichordata</taxon>
        <taxon>Enteropneusta</taxon>
        <taxon>Harrimaniidae</taxon>
        <taxon>Saccoglossus</taxon>
    </lineage>
</organism>
<dbReference type="InterPro" id="IPR036322">
    <property type="entry name" value="WD40_repeat_dom_sf"/>
</dbReference>
<evidence type="ECO:0000256" key="8">
    <source>
        <dbReference type="ARBA" id="ARBA00022694"/>
    </source>
</evidence>
<evidence type="ECO:0000256" key="7">
    <source>
        <dbReference type="ARBA" id="ARBA00022574"/>
    </source>
</evidence>
<dbReference type="Pfam" id="PF00400">
    <property type="entry name" value="WD40"/>
    <property type="match status" value="5"/>
</dbReference>
<protein>
    <recommendedName>
        <fullName evidence="5">Elongator complex protein 2</fullName>
    </recommendedName>
</protein>
<gene>
    <name evidence="13" type="primary">LOC102800647</name>
</gene>
<keyword evidence="10" id="KW-0539">Nucleus</keyword>
<evidence type="ECO:0000256" key="2">
    <source>
        <dbReference type="ARBA" id="ARBA00004496"/>
    </source>
</evidence>
<dbReference type="RefSeq" id="XP_006823801.1">
    <property type="nucleotide sequence ID" value="XM_006823738.1"/>
</dbReference>
<dbReference type="SMART" id="SM00320">
    <property type="entry name" value="WD40"/>
    <property type="match status" value="6"/>
</dbReference>
<evidence type="ECO:0000256" key="4">
    <source>
        <dbReference type="ARBA" id="ARBA00005881"/>
    </source>
</evidence>
<keyword evidence="9" id="KW-0677">Repeat</keyword>
<dbReference type="PROSITE" id="PS50082">
    <property type="entry name" value="WD_REPEATS_2"/>
    <property type="match status" value="1"/>
</dbReference>
<proteinExistence type="inferred from homology"/>
<sequence length="590" mass="65904">MAAVSTCYISAACNRTVQCVHWGRNGLVAYGSCRSIAIYEAKREKEAGSIVYMVNGHKGRVNCVKWISCPTSHGVKETEMVSGSTDNTAIVWKWNEQQRKKEAGSIVYMVNGHKGRVNCVKWISCPTSHGVKETEMVSGSTDNTAIVWKGNEQQVFHIFCIPVVNLHTVPILSLGRDDCKIHLYVYQDDQFTEVLSLHGHEDWVRGIEFAVDGNDLLLASCSQDTFIRIWRISISIKSSQPLVFNPDTEIKLKENTFIGTEKGIVTSWHEIARPQVHGYDMQCIAMMSRYRMVSGADEKVVRIFSAPKNFIDNFGKICEADESVPEGASVPALGLSNKAIYDGDLVQPVNEIHPNEQYPELYFHSLNMTEPPTEEHLLQNSLWPEIQKLYGHGYEIFSIAAHPHGHVLASACKAAKPEHAAIILWDARTWRQMVSLMAHSLTVTQLAFSHNGKYLLAVSRDRTWSLFRERTTDQSEAGMLIIFDKLVIVWGEKENDGSNPASSCLGNYKPCSSPLDVGEAATAIDFAPITVQIDRYLLGVGCESGAIMLYTWKPTESSQWIKCCVLDAMYPFSVKVIATRWGCISQPSQN</sequence>
<evidence type="ECO:0000256" key="6">
    <source>
        <dbReference type="ARBA" id="ARBA00022490"/>
    </source>
</evidence>
<keyword evidence="8" id="KW-0819">tRNA processing</keyword>
<accession>A0ABM0MUW0</accession>
<dbReference type="Proteomes" id="UP000694865">
    <property type="component" value="Unplaced"/>
</dbReference>
<evidence type="ECO:0000256" key="1">
    <source>
        <dbReference type="ARBA" id="ARBA00004123"/>
    </source>
</evidence>
<dbReference type="PANTHER" id="PTHR44111:SF1">
    <property type="entry name" value="ELONGATOR COMPLEX PROTEIN 2"/>
    <property type="match status" value="1"/>
</dbReference>
<evidence type="ECO:0000313" key="12">
    <source>
        <dbReference type="Proteomes" id="UP000694865"/>
    </source>
</evidence>
<comment type="pathway">
    <text evidence="3">tRNA modification; 5-methoxycarbonylmethyl-2-thiouridine-tRNA biosynthesis.</text>
</comment>
<dbReference type="InterPro" id="IPR001680">
    <property type="entry name" value="WD40_rpt"/>
</dbReference>
<dbReference type="Gene3D" id="2.130.10.10">
    <property type="entry name" value="YVTN repeat-like/Quinoprotein amine dehydrogenase"/>
    <property type="match status" value="3"/>
</dbReference>
<dbReference type="PANTHER" id="PTHR44111">
    <property type="entry name" value="ELONGATOR COMPLEX PROTEIN 2"/>
    <property type="match status" value="1"/>
</dbReference>
<keyword evidence="12" id="KW-1185">Reference proteome</keyword>